<protein>
    <submittedName>
        <fullName evidence="1">Uncharacterized protein</fullName>
    </submittedName>
</protein>
<dbReference type="OrthoDB" id="8556654at2"/>
<comment type="caution">
    <text evidence="1">The sequence shown here is derived from an EMBL/GenBank/DDBJ whole genome shotgun (WGS) entry which is preliminary data.</text>
</comment>
<name>A0A1V3NIC3_9GAMM</name>
<evidence type="ECO:0000313" key="2">
    <source>
        <dbReference type="Proteomes" id="UP000189462"/>
    </source>
</evidence>
<dbReference type="Proteomes" id="UP000189462">
    <property type="component" value="Unassembled WGS sequence"/>
</dbReference>
<proteinExistence type="predicted"/>
<evidence type="ECO:0000313" key="1">
    <source>
        <dbReference type="EMBL" id="OOG24734.1"/>
    </source>
</evidence>
<keyword evidence="2" id="KW-1185">Reference proteome</keyword>
<dbReference type="STRING" id="108003.B1C78_07860"/>
<sequence>MIKMYSRRLLSPFVGVIQVAEMGRARALSLDGENWSIQYALPDDTGRRGRRYVGDPSSDYSRVATVRQGRLETHDVHPFLDPHEVRAAAQHLFEALGAARVPFVAADCYEYWLLDASDDTPLALLQSSVDAQAMALPSPYPVWLAMPAAELDVPAPEPTQDVYVPPVNYRLEKSVEERAGAKPRAAWFERTDPPTDDFPPCLIREDWPTEKEQLLCDLYIQRLAPRLLMTHGLPRPVRHRLEQAARDHVFDVERFYAVYPDVVDDDLLTAARVEARMRRANE</sequence>
<dbReference type="RefSeq" id="WP_077278603.1">
    <property type="nucleotide sequence ID" value="NZ_MVBK01000044.1"/>
</dbReference>
<accession>A0A1V3NIC3</accession>
<gene>
    <name evidence="1" type="ORF">B1C78_07860</name>
</gene>
<reference evidence="1 2" key="1">
    <citation type="submission" date="2017-02" db="EMBL/GenBank/DDBJ databases">
        <title>Genomic diversity within the haloalkaliphilic genus Thioalkalivibrio.</title>
        <authorList>
            <person name="Ahn A.-C."/>
            <person name="Meier-Kolthoff J."/>
            <person name="Overmars L."/>
            <person name="Richter M."/>
            <person name="Woyke T."/>
            <person name="Sorokin D.Y."/>
            <person name="Muyzer G."/>
        </authorList>
    </citation>
    <scope>NUCLEOTIDE SEQUENCE [LARGE SCALE GENOMIC DNA]</scope>
    <source>
        <strain evidence="1 2">ALJD</strain>
    </source>
</reference>
<dbReference type="AlphaFoldDB" id="A0A1V3NIC3"/>
<dbReference type="EMBL" id="MVBK01000044">
    <property type="protein sequence ID" value="OOG24734.1"/>
    <property type="molecule type" value="Genomic_DNA"/>
</dbReference>
<organism evidence="1 2">
    <name type="scientific">Thioalkalivibrio denitrificans</name>
    <dbReference type="NCBI Taxonomy" id="108003"/>
    <lineage>
        <taxon>Bacteria</taxon>
        <taxon>Pseudomonadati</taxon>
        <taxon>Pseudomonadota</taxon>
        <taxon>Gammaproteobacteria</taxon>
        <taxon>Chromatiales</taxon>
        <taxon>Ectothiorhodospiraceae</taxon>
        <taxon>Thioalkalivibrio</taxon>
    </lineage>
</organism>